<dbReference type="RefSeq" id="WP_205518952.1">
    <property type="nucleotide sequence ID" value="NZ_CP070506.1"/>
</dbReference>
<gene>
    <name evidence="1" type="ORF">JTY93_23870</name>
</gene>
<evidence type="ECO:0000313" key="2">
    <source>
        <dbReference type="Proteomes" id="UP000663249"/>
    </source>
</evidence>
<evidence type="ECO:0000313" key="1">
    <source>
        <dbReference type="EMBL" id="QSB39181.1"/>
    </source>
</evidence>
<sequence length="84" mass="9050">MLIGSSALACIHRTWVSLGYPGASADTLKMMEGWRIKGNEKGYAVQSMCPENGPLTDIEMEAIVSGVLDCYAIGKLDLDKLASR</sequence>
<organism evidence="1 2">
    <name type="scientific">Pseudomonas hygromyciniae</name>
    <dbReference type="NCBI Taxonomy" id="2812000"/>
    <lineage>
        <taxon>Bacteria</taxon>
        <taxon>Pseudomonadati</taxon>
        <taxon>Pseudomonadota</taxon>
        <taxon>Gammaproteobacteria</taxon>
        <taxon>Pseudomonadales</taxon>
        <taxon>Pseudomonadaceae</taxon>
        <taxon>Pseudomonas</taxon>
    </lineage>
</organism>
<proteinExistence type="predicted"/>
<reference evidence="1 2" key="1">
    <citation type="submission" date="2021-02" db="EMBL/GenBank/DDBJ databases">
        <title>Genomic and phenotypic characterization of Pseudomonas hygromyciniae, a novel bacterial species discovered from a commercially purchased antibiotic vial.</title>
        <authorList>
            <person name="Turner T.L."/>
            <person name="Mitra S.D."/>
            <person name="Kochan T.J."/>
            <person name="Pincus N.B."/>
            <person name="Lebrun-Corbin M."/>
            <person name="Cheung B."/>
            <person name="Gatesy S.W."/>
            <person name="Afzal T."/>
            <person name="Ozer E.A."/>
            <person name="Hauser A.R."/>
        </authorList>
    </citation>
    <scope>NUCLEOTIDE SEQUENCE [LARGE SCALE GENOMIC DNA]</scope>
    <source>
        <strain evidence="1 2">SDM007</strain>
    </source>
</reference>
<accession>A0ABX7JUX8</accession>
<protein>
    <submittedName>
        <fullName evidence="1">Uncharacterized protein</fullName>
    </submittedName>
</protein>
<keyword evidence="2" id="KW-1185">Reference proteome</keyword>
<dbReference type="EMBL" id="CP070506">
    <property type="protein sequence ID" value="QSB39181.1"/>
    <property type="molecule type" value="Genomic_DNA"/>
</dbReference>
<name>A0ABX7JUX8_9PSED</name>
<dbReference type="Proteomes" id="UP000663249">
    <property type="component" value="Chromosome"/>
</dbReference>